<protein>
    <submittedName>
        <fullName evidence="1">Uncharacterized protein</fullName>
    </submittedName>
</protein>
<evidence type="ECO:0000313" key="2">
    <source>
        <dbReference type="Proteomes" id="UP000800036"/>
    </source>
</evidence>
<dbReference type="Proteomes" id="UP000800036">
    <property type="component" value="Unassembled WGS sequence"/>
</dbReference>
<dbReference type="EMBL" id="ML976790">
    <property type="protein sequence ID" value="KAF1964387.1"/>
    <property type="molecule type" value="Genomic_DNA"/>
</dbReference>
<sequence length="307" mass="35084">MALAQRSRKNCNALSKLQHASLDFLHPLFPVECSDQRLERPDLAHPALFDPLSEGLRLLSYHLRTMNVCLVADGTLFWPMDGSTPAWPNLERLNVTFHVSTPSGSWYFHGLPGIGATTGYEVTEDAYPSLVDTEADQDDDDDTLYIDWNEDQVTVAFRVEPNEATLSPFLTAFAKAAAQMHALTEVTLWCPLRFYVDKIGEGPYQGIDTAQILGVESNMNKELAWGIACTAPGVRDPWQQYSDQRQLWWKVAGWRPNAELHSLLRQIDSVKHCGGLEEHWDDEQERQRFCDRDWFLMWPQRWDTSLS</sequence>
<evidence type="ECO:0000313" key="1">
    <source>
        <dbReference type="EMBL" id="KAF1964387.1"/>
    </source>
</evidence>
<keyword evidence="2" id="KW-1185">Reference proteome</keyword>
<gene>
    <name evidence="1" type="ORF">BU23DRAFT_575728</name>
</gene>
<dbReference type="OrthoDB" id="5985073at2759"/>
<proteinExistence type="predicted"/>
<dbReference type="AlphaFoldDB" id="A0A6A5UTE1"/>
<name>A0A6A5UTE1_9PLEO</name>
<accession>A0A6A5UTE1</accession>
<organism evidence="1 2">
    <name type="scientific">Bimuria novae-zelandiae CBS 107.79</name>
    <dbReference type="NCBI Taxonomy" id="1447943"/>
    <lineage>
        <taxon>Eukaryota</taxon>
        <taxon>Fungi</taxon>
        <taxon>Dikarya</taxon>
        <taxon>Ascomycota</taxon>
        <taxon>Pezizomycotina</taxon>
        <taxon>Dothideomycetes</taxon>
        <taxon>Pleosporomycetidae</taxon>
        <taxon>Pleosporales</taxon>
        <taxon>Massarineae</taxon>
        <taxon>Didymosphaeriaceae</taxon>
        <taxon>Bimuria</taxon>
    </lineage>
</organism>
<reference evidence="1" key="1">
    <citation type="journal article" date="2020" name="Stud. Mycol.">
        <title>101 Dothideomycetes genomes: a test case for predicting lifestyles and emergence of pathogens.</title>
        <authorList>
            <person name="Haridas S."/>
            <person name="Albert R."/>
            <person name="Binder M."/>
            <person name="Bloem J."/>
            <person name="Labutti K."/>
            <person name="Salamov A."/>
            <person name="Andreopoulos B."/>
            <person name="Baker S."/>
            <person name="Barry K."/>
            <person name="Bills G."/>
            <person name="Bluhm B."/>
            <person name="Cannon C."/>
            <person name="Castanera R."/>
            <person name="Culley D."/>
            <person name="Daum C."/>
            <person name="Ezra D."/>
            <person name="Gonzalez J."/>
            <person name="Henrissat B."/>
            <person name="Kuo A."/>
            <person name="Liang C."/>
            <person name="Lipzen A."/>
            <person name="Lutzoni F."/>
            <person name="Magnuson J."/>
            <person name="Mondo S."/>
            <person name="Nolan M."/>
            <person name="Ohm R."/>
            <person name="Pangilinan J."/>
            <person name="Park H.-J."/>
            <person name="Ramirez L."/>
            <person name="Alfaro M."/>
            <person name="Sun H."/>
            <person name="Tritt A."/>
            <person name="Yoshinaga Y."/>
            <person name="Zwiers L.-H."/>
            <person name="Turgeon B."/>
            <person name="Goodwin S."/>
            <person name="Spatafora J."/>
            <person name="Crous P."/>
            <person name="Grigoriev I."/>
        </authorList>
    </citation>
    <scope>NUCLEOTIDE SEQUENCE</scope>
    <source>
        <strain evidence="1">CBS 107.79</strain>
    </source>
</reference>